<dbReference type="InterPro" id="IPR013087">
    <property type="entry name" value="Znf_C2H2_type"/>
</dbReference>
<dbReference type="AlphaFoldDB" id="A0A0J6FS72"/>
<proteinExistence type="predicted"/>
<evidence type="ECO:0000313" key="3">
    <source>
        <dbReference type="EMBL" id="KMM72275.1"/>
    </source>
</evidence>
<reference evidence="4" key="3">
    <citation type="journal article" date="2010" name="Genome Res.">
        <title>Population genomic sequencing of Coccidioides fungi reveals recent hybridization and transposon control.</title>
        <authorList>
            <person name="Neafsey D.E."/>
            <person name="Barker B.M."/>
            <person name="Sharpton T.J."/>
            <person name="Stajich J.E."/>
            <person name="Park D.J."/>
            <person name="Whiston E."/>
            <person name="Hung C.-Y."/>
            <person name="McMahan C."/>
            <person name="White J."/>
            <person name="Sykes S."/>
            <person name="Heiman D."/>
            <person name="Young S."/>
            <person name="Zeng Q."/>
            <person name="Abouelleil A."/>
            <person name="Aftuck L."/>
            <person name="Bessette D."/>
            <person name="Brown A."/>
            <person name="FitzGerald M."/>
            <person name="Lui A."/>
            <person name="Macdonald J.P."/>
            <person name="Priest M."/>
            <person name="Orbach M.J."/>
            <person name="Galgiani J.N."/>
            <person name="Kirkland T.N."/>
            <person name="Cole G.T."/>
            <person name="Birren B.W."/>
            <person name="Henn M.R."/>
            <person name="Taylor J.W."/>
            <person name="Rounsley S.D."/>
        </authorList>
    </citation>
    <scope>NUCLEOTIDE SEQUENCE [LARGE SCALE GENOMIC DNA]</scope>
    <source>
        <strain evidence="4">RMSCC 3488</strain>
    </source>
</reference>
<accession>A0A0J6FS72</accession>
<keyword evidence="1" id="KW-0175">Coiled coil</keyword>
<dbReference type="Pfam" id="PF12874">
    <property type="entry name" value="zf-met"/>
    <property type="match status" value="1"/>
</dbReference>
<dbReference type="PROSITE" id="PS00028">
    <property type="entry name" value="ZINC_FINGER_C2H2_1"/>
    <property type="match status" value="1"/>
</dbReference>
<sequence length="217" mass="24472">METICECVPCHFCGKKYTSASSVTHHLELGSCRCAKGVNHTSILHAIQQRDPHHIITDKQIEWYKEDVSKYLATDLAYNGFFWECYLCHAEFGTKGALNAHINSPAHSQRISAHENLLATPKCTNMIDPADIYAILLLAEQPSHQASAASTDTLLHCSITLALIGLREEIQRLRQENEQLHKENQQLRQENKQLDYSLDLLCSRMPSGNPVPPEEHS</sequence>
<gene>
    <name evidence="3" type="ORF">CPAG_08572</name>
</gene>
<dbReference type="OrthoDB" id="6077919at2759"/>
<feature type="domain" description="C2H2-type" evidence="2">
    <location>
        <begin position="85"/>
        <end position="107"/>
    </location>
</feature>
<evidence type="ECO:0000259" key="2">
    <source>
        <dbReference type="PROSITE" id="PS00028"/>
    </source>
</evidence>
<dbReference type="Pfam" id="PF00096">
    <property type="entry name" value="zf-C2H2"/>
    <property type="match status" value="1"/>
</dbReference>
<dbReference type="EMBL" id="DS268113">
    <property type="protein sequence ID" value="KMM72275.1"/>
    <property type="molecule type" value="Genomic_DNA"/>
</dbReference>
<evidence type="ECO:0000313" key="4">
    <source>
        <dbReference type="Proteomes" id="UP000054567"/>
    </source>
</evidence>
<evidence type="ECO:0000256" key="1">
    <source>
        <dbReference type="SAM" id="Coils"/>
    </source>
</evidence>
<reference evidence="3 4" key="1">
    <citation type="submission" date="2007-06" db="EMBL/GenBank/DDBJ databases">
        <title>The Genome Sequence of Coccidioides posadasii RMSCC_3488.</title>
        <authorList>
            <consortium name="Coccidioides Genome Resources Consortium"/>
            <consortium name="The Broad Institute Genome Sequencing Platform"/>
            <person name="Henn M.R."/>
            <person name="Sykes S."/>
            <person name="Young S."/>
            <person name="Jaffe D."/>
            <person name="Berlin A."/>
            <person name="Alvarez P."/>
            <person name="Butler J."/>
            <person name="Gnerre S."/>
            <person name="Grabherr M."/>
            <person name="Mauceli E."/>
            <person name="Brockman W."/>
            <person name="Kodira C."/>
            <person name="Alvarado L."/>
            <person name="Zeng Q."/>
            <person name="Crawford M."/>
            <person name="Antoine C."/>
            <person name="Devon K."/>
            <person name="Galgiani J."/>
            <person name="Orsborn K."/>
            <person name="Lewis M.L."/>
            <person name="Nusbaum C."/>
            <person name="Galagan J."/>
            <person name="Birren B."/>
        </authorList>
    </citation>
    <scope>NUCLEOTIDE SEQUENCE [LARGE SCALE GENOMIC DNA]</scope>
    <source>
        <strain evidence="3 4">RMSCC 3488</strain>
    </source>
</reference>
<name>A0A0J6FS72_COCPO</name>
<dbReference type="Proteomes" id="UP000054567">
    <property type="component" value="Unassembled WGS sequence"/>
</dbReference>
<organism evidence="3 4">
    <name type="scientific">Coccidioides posadasii RMSCC 3488</name>
    <dbReference type="NCBI Taxonomy" id="454284"/>
    <lineage>
        <taxon>Eukaryota</taxon>
        <taxon>Fungi</taxon>
        <taxon>Dikarya</taxon>
        <taxon>Ascomycota</taxon>
        <taxon>Pezizomycotina</taxon>
        <taxon>Eurotiomycetes</taxon>
        <taxon>Eurotiomycetidae</taxon>
        <taxon>Onygenales</taxon>
        <taxon>Onygenaceae</taxon>
        <taxon>Coccidioides</taxon>
    </lineage>
</organism>
<dbReference type="VEuPathDB" id="FungiDB:CPAG_08572"/>
<protein>
    <recommendedName>
        <fullName evidence="2">C2H2-type domain-containing protein</fullName>
    </recommendedName>
</protein>
<reference evidence="4" key="2">
    <citation type="journal article" date="2009" name="Genome Res.">
        <title>Comparative genomic analyses of the human fungal pathogens Coccidioides and their relatives.</title>
        <authorList>
            <person name="Sharpton T.J."/>
            <person name="Stajich J.E."/>
            <person name="Rounsley S.D."/>
            <person name="Gardner M.J."/>
            <person name="Wortman J.R."/>
            <person name="Jordar V.S."/>
            <person name="Maiti R."/>
            <person name="Kodira C.D."/>
            <person name="Neafsey D.E."/>
            <person name="Zeng Q."/>
            <person name="Hung C.-Y."/>
            <person name="McMahan C."/>
            <person name="Muszewska A."/>
            <person name="Grynberg M."/>
            <person name="Mandel M.A."/>
            <person name="Kellner E.M."/>
            <person name="Barker B.M."/>
            <person name="Galgiani J.N."/>
            <person name="Orbach M.J."/>
            <person name="Kirkland T.N."/>
            <person name="Cole G.T."/>
            <person name="Henn M.R."/>
            <person name="Birren B.W."/>
            <person name="Taylor J.W."/>
        </authorList>
    </citation>
    <scope>NUCLEOTIDE SEQUENCE [LARGE SCALE GENOMIC DNA]</scope>
    <source>
        <strain evidence="4">RMSCC 3488</strain>
    </source>
</reference>
<feature type="coiled-coil region" evidence="1">
    <location>
        <begin position="163"/>
        <end position="197"/>
    </location>
</feature>